<dbReference type="PANTHER" id="PTHR15666:SF1">
    <property type="entry name" value="COMM DOMAIN-CONTAINING PROTEIN 5"/>
    <property type="match status" value="1"/>
</dbReference>
<proteinExistence type="predicted"/>
<dbReference type="EMBL" id="CACRXK020001432">
    <property type="protein sequence ID" value="CAB3989114.1"/>
    <property type="molecule type" value="Genomic_DNA"/>
</dbReference>
<dbReference type="Pfam" id="PF21672">
    <property type="entry name" value="COMM_HN"/>
    <property type="match status" value="1"/>
</dbReference>
<dbReference type="InterPro" id="IPR037357">
    <property type="entry name" value="COMMD5"/>
</dbReference>
<protein>
    <submittedName>
        <fullName evidence="1">Uncharacterized protein</fullName>
    </submittedName>
</protein>
<accession>A0A6S7G774</accession>
<dbReference type="AlphaFoldDB" id="A0A6S7G774"/>
<evidence type="ECO:0000313" key="1">
    <source>
        <dbReference type="EMBL" id="CAB3989114.1"/>
    </source>
</evidence>
<evidence type="ECO:0000313" key="2">
    <source>
        <dbReference type="Proteomes" id="UP001152795"/>
    </source>
</evidence>
<gene>
    <name evidence="1" type="ORF">PACLA_8A046487</name>
</gene>
<dbReference type="Proteomes" id="UP001152795">
    <property type="component" value="Unassembled WGS sequence"/>
</dbReference>
<dbReference type="OrthoDB" id="203754at2759"/>
<comment type="caution">
    <text evidence="1">The sequence shown here is derived from an EMBL/GenBank/DDBJ whole genome shotgun (WGS) entry which is preliminary data.</text>
</comment>
<dbReference type="GO" id="GO:0005634">
    <property type="term" value="C:nucleus"/>
    <property type="evidence" value="ECO:0007669"/>
    <property type="project" value="TreeGrafter"/>
</dbReference>
<reference evidence="1" key="1">
    <citation type="submission" date="2020-04" db="EMBL/GenBank/DDBJ databases">
        <authorList>
            <person name="Alioto T."/>
            <person name="Alioto T."/>
            <person name="Gomez Garrido J."/>
        </authorList>
    </citation>
    <scope>NUCLEOTIDE SEQUENCE</scope>
    <source>
        <strain evidence="1">A484AB</strain>
    </source>
</reference>
<keyword evidence="2" id="KW-1185">Reference proteome</keyword>
<dbReference type="PANTHER" id="PTHR15666">
    <property type="entry name" value="COMM DOMAIN CONTAINING PROTEIN 5"/>
    <property type="match status" value="1"/>
</dbReference>
<name>A0A6S7G774_PARCT</name>
<organism evidence="1 2">
    <name type="scientific">Paramuricea clavata</name>
    <name type="common">Red gorgonian</name>
    <name type="synonym">Violescent sea-whip</name>
    <dbReference type="NCBI Taxonomy" id="317549"/>
    <lineage>
        <taxon>Eukaryota</taxon>
        <taxon>Metazoa</taxon>
        <taxon>Cnidaria</taxon>
        <taxon>Anthozoa</taxon>
        <taxon>Octocorallia</taxon>
        <taxon>Malacalcyonacea</taxon>
        <taxon>Plexauridae</taxon>
        <taxon>Paramuricea</taxon>
    </lineage>
</organism>
<sequence length="133" mass="15330">MAARDRTGTLSSNPAFQGDSILFHGSKIPTEVRRMVSYLGNLKLEKFKKLLEVVQHSLENYDVDPDSLRSLKDKNLSEELIVQIFSGLYTIMKATMRHTLTSLKQESYKAELLSYKIPENFVDEIMKNVFNKR</sequence>